<dbReference type="Proteomes" id="UP000012065">
    <property type="component" value="Unassembled WGS sequence"/>
</dbReference>
<evidence type="ECO:0000256" key="1">
    <source>
        <dbReference type="SAM" id="MobiDB-lite"/>
    </source>
</evidence>
<feature type="region of interest" description="Disordered" evidence="1">
    <location>
        <begin position="159"/>
        <end position="197"/>
    </location>
</feature>
<evidence type="ECO:0000259" key="2">
    <source>
        <dbReference type="Pfam" id="PF03732"/>
    </source>
</evidence>
<name>M5C414_THACB</name>
<evidence type="ECO:0000313" key="5">
    <source>
        <dbReference type="Proteomes" id="UP000012065"/>
    </source>
</evidence>
<gene>
    <name evidence="3" type="ORF">BN14_07881</name>
    <name evidence="4" type="ORF">RSOLAG1IB_09770</name>
</gene>
<feature type="compositionally biased region" description="Polar residues" evidence="1">
    <location>
        <begin position="178"/>
        <end position="197"/>
    </location>
</feature>
<organism evidence="3 5">
    <name type="scientific">Thanatephorus cucumeris (strain AG1-IB / isolate 7/3/14)</name>
    <name type="common">Lettuce bottom rot fungus</name>
    <name type="synonym">Rhizoctonia solani</name>
    <dbReference type="NCBI Taxonomy" id="1108050"/>
    <lineage>
        <taxon>Eukaryota</taxon>
        <taxon>Fungi</taxon>
        <taxon>Dikarya</taxon>
        <taxon>Basidiomycota</taxon>
        <taxon>Agaricomycotina</taxon>
        <taxon>Agaricomycetes</taxon>
        <taxon>Cantharellales</taxon>
        <taxon>Ceratobasidiaceae</taxon>
        <taxon>Rhizoctonia</taxon>
        <taxon>Rhizoctonia solani AG-1</taxon>
    </lineage>
</organism>
<dbReference type="Pfam" id="PF03732">
    <property type="entry name" value="Retrotrans_gag"/>
    <property type="match status" value="1"/>
</dbReference>
<proteinExistence type="predicted"/>
<dbReference type="Proteomes" id="UP000059188">
    <property type="component" value="Unassembled WGS sequence"/>
</dbReference>
<reference evidence="3 5" key="2">
    <citation type="journal article" date="2013" name="J. Biotechnol.">
        <title>Establishment and interpretation of the genome sequence of the phytopathogenic fungus Rhizoctonia solani AG1-IB isolate 7/3/14.</title>
        <authorList>
            <person name="Wibberg D.W."/>
            <person name="Jelonek L.J."/>
            <person name="Rupp O.R."/>
            <person name="Hennig M.H."/>
            <person name="Eikmeyer F.E."/>
            <person name="Goesmann A.G."/>
            <person name="Hartmann A.H."/>
            <person name="Borriss R.B."/>
            <person name="Grosch R.G."/>
            <person name="Puehler A.P."/>
            <person name="Schlueter A.S."/>
        </authorList>
    </citation>
    <scope>NUCLEOTIDE SEQUENCE [LARGE SCALE GENOMIC DNA]</scope>
    <source>
        <strain evidence="5">AG1-IB / isolate 7/3/14</strain>
        <strain evidence="3">Isolate 7/3/14</strain>
    </source>
</reference>
<keyword evidence="6" id="KW-1185">Reference proteome</keyword>
<feature type="compositionally biased region" description="Polar residues" evidence="1">
    <location>
        <begin position="8"/>
        <end position="26"/>
    </location>
</feature>
<feature type="domain" description="Retrotransposon gag" evidence="2">
    <location>
        <begin position="258"/>
        <end position="336"/>
    </location>
</feature>
<evidence type="ECO:0000313" key="3">
    <source>
        <dbReference type="EMBL" id="CCO33795.1"/>
    </source>
</evidence>
<protein>
    <recommendedName>
        <fullName evidence="2">Retrotransposon gag domain-containing protein</fullName>
    </recommendedName>
</protein>
<accession>M5C414</accession>
<dbReference type="HOGENOM" id="CLU_000384_20_0_1"/>
<evidence type="ECO:0000313" key="4">
    <source>
        <dbReference type="EMBL" id="CEL61119.1"/>
    </source>
</evidence>
<dbReference type="InterPro" id="IPR005162">
    <property type="entry name" value="Retrotrans_gag_dom"/>
</dbReference>
<sequence length="348" mass="37904">MSIRHSPLRTSCTRNSQSRFTTSNPSHPYAEMATNSRPASQNSNRELSVSGLLQEADQGPALGVQSALPKSIQWLVILLTTQVANLSQQIRDRDQDFQDLQAMVKETNQAVGKAGPTTPEVKPGGVDVHQTPRAFGLWDNKPSTSLATAAAVNPVGTTQQTLPGFALPQGKVKPPPSSHLTNPSRHSSHSPSANHQSNCALTVPTHEAITKVKVKAQEPFKGGLGADGKQWLAHTMGWLTISGSQSANNRGIIMFLLINMEGMATTWALPHIALVGERRAVSKTADDFQKKFRKAFDNLDTTAATECKITKLVQTTTATAYTAYFRTLQLEIDWNQNMLWAHVVDTVY</sequence>
<feature type="region of interest" description="Disordered" evidence="1">
    <location>
        <begin position="1"/>
        <end position="47"/>
    </location>
</feature>
<dbReference type="EMBL" id="LN679149">
    <property type="protein sequence ID" value="CEL61119.1"/>
    <property type="molecule type" value="Genomic_DNA"/>
</dbReference>
<reference evidence="3" key="1">
    <citation type="submission" date="2012-10" db="EMBL/GenBank/DDBJ databases">
        <authorList>
            <person name="Jelonek L."/>
        </authorList>
    </citation>
    <scope>NUCLEOTIDE SEQUENCE</scope>
    <source>
        <strain evidence="3">Isolate 7/3/14</strain>
    </source>
</reference>
<dbReference type="AlphaFoldDB" id="M5C414"/>
<feature type="compositionally biased region" description="Polar residues" evidence="1">
    <location>
        <begin position="33"/>
        <end position="47"/>
    </location>
</feature>
<evidence type="ECO:0000313" key="6">
    <source>
        <dbReference type="Proteomes" id="UP000059188"/>
    </source>
</evidence>
<dbReference type="EMBL" id="CAOJ01012122">
    <property type="protein sequence ID" value="CCO33795.1"/>
    <property type="molecule type" value="Genomic_DNA"/>
</dbReference>
<reference evidence="4 6" key="3">
    <citation type="submission" date="2014-11" db="EMBL/GenBank/DDBJ databases">
        <authorList>
            <person name="Wibberg Daniel"/>
        </authorList>
    </citation>
    <scope>NUCLEOTIDE SEQUENCE [LARGE SCALE GENOMIC DNA]</scope>
    <source>
        <strain evidence="4">Rhizoctonia solani AG1-IB 7/3/14</strain>
    </source>
</reference>